<feature type="region of interest" description="Disordered" evidence="5">
    <location>
        <begin position="1"/>
        <end position="23"/>
    </location>
</feature>
<dbReference type="Gene3D" id="3.40.309.10">
    <property type="entry name" value="Aldehyde Dehydrogenase, Chain A, domain 2"/>
    <property type="match status" value="1"/>
</dbReference>
<organism evidence="7 8">
    <name type="scientific">Mycolicibacterium goodii</name>
    <name type="common">Mycobacterium goodii</name>
    <dbReference type="NCBI Taxonomy" id="134601"/>
    <lineage>
        <taxon>Bacteria</taxon>
        <taxon>Bacillati</taxon>
        <taxon>Actinomycetota</taxon>
        <taxon>Actinomycetes</taxon>
        <taxon>Mycobacteriales</taxon>
        <taxon>Mycobacteriaceae</taxon>
        <taxon>Mycolicibacterium</taxon>
    </lineage>
</organism>
<keyword evidence="2 4" id="KW-0560">Oxidoreductase</keyword>
<dbReference type="PATRIC" id="fig|134601.6.peg.6842"/>
<dbReference type="SUPFAM" id="SSF53720">
    <property type="entry name" value="ALDH-like"/>
    <property type="match status" value="1"/>
</dbReference>
<evidence type="ECO:0000313" key="8">
    <source>
        <dbReference type="Proteomes" id="UP000062255"/>
    </source>
</evidence>
<dbReference type="STRING" id="134601.AFA91_33045"/>
<dbReference type="KEGG" id="mgo:AFA91_33045"/>
<dbReference type="GO" id="GO:0009450">
    <property type="term" value="P:gamma-aminobutyric acid catabolic process"/>
    <property type="evidence" value="ECO:0007669"/>
    <property type="project" value="TreeGrafter"/>
</dbReference>
<evidence type="ECO:0000256" key="1">
    <source>
        <dbReference type="ARBA" id="ARBA00009986"/>
    </source>
</evidence>
<protein>
    <recommendedName>
        <fullName evidence="6">Aldehyde dehydrogenase domain-containing protein</fullName>
    </recommendedName>
</protein>
<dbReference type="InterPro" id="IPR016161">
    <property type="entry name" value="Ald_DH/histidinol_DH"/>
</dbReference>
<dbReference type="AlphaFoldDB" id="A0A0K0XHE6"/>
<dbReference type="InterPro" id="IPR050740">
    <property type="entry name" value="Aldehyde_DH_Superfamily"/>
</dbReference>
<accession>A0A0K0XHE6</accession>
<comment type="similarity">
    <text evidence="1 4">Belongs to the aldehyde dehydrogenase family.</text>
</comment>
<dbReference type="PROSITE" id="PS00687">
    <property type="entry name" value="ALDEHYDE_DEHYDR_GLU"/>
    <property type="match status" value="1"/>
</dbReference>
<dbReference type="InterPro" id="IPR016162">
    <property type="entry name" value="Ald_DH_N"/>
</dbReference>
<evidence type="ECO:0000256" key="2">
    <source>
        <dbReference type="ARBA" id="ARBA00023002"/>
    </source>
</evidence>
<feature type="active site" evidence="3">
    <location>
        <position position="244"/>
    </location>
</feature>
<feature type="compositionally biased region" description="Polar residues" evidence="5">
    <location>
        <begin position="7"/>
        <end position="21"/>
    </location>
</feature>
<dbReference type="Pfam" id="PF00171">
    <property type="entry name" value="Aldedh"/>
    <property type="match status" value="1"/>
</dbReference>
<dbReference type="InterPro" id="IPR029510">
    <property type="entry name" value="Ald_DH_CS_GLU"/>
</dbReference>
<dbReference type="InterPro" id="IPR016163">
    <property type="entry name" value="Ald_DH_C"/>
</dbReference>
<evidence type="ECO:0000259" key="6">
    <source>
        <dbReference type="Pfam" id="PF00171"/>
    </source>
</evidence>
<dbReference type="Gene3D" id="3.40.605.10">
    <property type="entry name" value="Aldehyde Dehydrogenase, Chain A, domain 1"/>
    <property type="match status" value="1"/>
</dbReference>
<evidence type="ECO:0000313" key="7">
    <source>
        <dbReference type="EMBL" id="AKS36829.1"/>
    </source>
</evidence>
<dbReference type="Proteomes" id="UP000062255">
    <property type="component" value="Chromosome"/>
</dbReference>
<dbReference type="FunFam" id="3.40.605.10:FF:000007">
    <property type="entry name" value="NAD/NADP-dependent betaine aldehyde dehydrogenase"/>
    <property type="match status" value="1"/>
</dbReference>
<feature type="domain" description="Aldehyde dehydrogenase" evidence="6">
    <location>
        <begin position="15"/>
        <end position="466"/>
    </location>
</feature>
<sequence length="470" mass="48223">MEGNRIGGTTVTPERTQSVINPATAESIGEVPLSQAADVDAAVRAARSAQPGWAATSPSQRADVLARWAGLLAEVREDLAATATAEMGKLLKESLGEVDRAVAEIRFMSGEALRADGQTFPSARPGTLVYTTRVPVGTVAAITPWNFPIVAPVRKIAPALAAGDAVVVKPAEQSPLSALRLADLLQKAGLPAGVVNVVCGRGAEVGEALVNHPGVDAISFTGSTGVGRRISRSAGERLIPVQLELGGKNAAYVDAGADVERAVAEIVSASIQATGQRCTAISRVIAHESVADEVSARIAAEYDALSVGPGTDPVDVGPLVSASARNKAADYVEGAIAAGAVVVTRRTETPTGPYLAPTVLDHVTPDMAVAREEVFGPVLSIIRVPDTDTAINVANDSDYGLAGSVFTKDLAAALAFAGEVDTGMVHVNHGTASQPHVPFGGVRASGLGPYSIGHVAQEFFTKLKVVYVAS</sequence>
<reference evidence="7 8" key="1">
    <citation type="submission" date="2015-07" db="EMBL/GenBank/DDBJ databases">
        <title>Complete genome sequence of Mycobacterium goodii X7B, a facultative thermophilic biodesulfurizing bacterium.</title>
        <authorList>
            <person name="Yu B."/>
            <person name="Li F."/>
            <person name="Xu P."/>
        </authorList>
    </citation>
    <scope>NUCLEOTIDE SEQUENCE [LARGE SCALE GENOMIC DNA]</scope>
    <source>
        <strain evidence="7 8">X7B</strain>
    </source>
</reference>
<dbReference type="InterPro" id="IPR015590">
    <property type="entry name" value="Aldehyde_DH_dom"/>
</dbReference>
<dbReference type="EMBL" id="CP012150">
    <property type="protein sequence ID" value="AKS36829.1"/>
    <property type="molecule type" value="Genomic_DNA"/>
</dbReference>
<dbReference type="GO" id="GO:0004777">
    <property type="term" value="F:succinate-semialdehyde dehydrogenase (NAD+) activity"/>
    <property type="evidence" value="ECO:0007669"/>
    <property type="project" value="TreeGrafter"/>
</dbReference>
<evidence type="ECO:0000256" key="5">
    <source>
        <dbReference type="SAM" id="MobiDB-lite"/>
    </source>
</evidence>
<evidence type="ECO:0000256" key="4">
    <source>
        <dbReference type="RuleBase" id="RU003345"/>
    </source>
</evidence>
<dbReference type="PANTHER" id="PTHR43353">
    <property type="entry name" value="SUCCINATE-SEMIALDEHYDE DEHYDROGENASE, MITOCHONDRIAL"/>
    <property type="match status" value="1"/>
</dbReference>
<proteinExistence type="inferred from homology"/>
<name>A0A0K0XHE6_MYCGD</name>
<dbReference type="PANTHER" id="PTHR43353:SF5">
    <property type="entry name" value="SUCCINATE-SEMIALDEHYDE DEHYDROGENASE, MITOCHONDRIAL"/>
    <property type="match status" value="1"/>
</dbReference>
<evidence type="ECO:0000256" key="3">
    <source>
        <dbReference type="PROSITE-ProRule" id="PRU10007"/>
    </source>
</evidence>
<gene>
    <name evidence="7" type="ORF">AFA91_33045</name>
</gene>